<feature type="transmembrane region" description="Helical" evidence="9">
    <location>
        <begin position="323"/>
        <end position="342"/>
    </location>
</feature>
<feature type="domain" description="Histidine kinase" evidence="10">
    <location>
        <begin position="745"/>
        <end position="961"/>
    </location>
</feature>
<dbReference type="InterPro" id="IPR003594">
    <property type="entry name" value="HATPase_dom"/>
</dbReference>
<evidence type="ECO:0000259" key="11">
    <source>
        <dbReference type="PROSITE" id="PS50112"/>
    </source>
</evidence>
<dbReference type="SMART" id="SM00091">
    <property type="entry name" value="PAS"/>
    <property type="match status" value="1"/>
</dbReference>
<dbReference type="SMART" id="SM00387">
    <property type="entry name" value="HATPase_c"/>
    <property type="match status" value="1"/>
</dbReference>
<dbReference type="GO" id="GO:0000155">
    <property type="term" value="F:phosphorelay sensor kinase activity"/>
    <property type="evidence" value="ECO:0007669"/>
    <property type="project" value="InterPro"/>
</dbReference>
<dbReference type="GO" id="GO:0005524">
    <property type="term" value="F:ATP binding"/>
    <property type="evidence" value="ECO:0007669"/>
    <property type="project" value="UniProtKB-KW"/>
</dbReference>
<feature type="domain" description="PAS" evidence="11">
    <location>
        <begin position="610"/>
        <end position="661"/>
    </location>
</feature>
<evidence type="ECO:0000256" key="6">
    <source>
        <dbReference type="ARBA" id="ARBA00022777"/>
    </source>
</evidence>
<keyword evidence="6 12" id="KW-0418">Kinase</keyword>
<dbReference type="Pfam" id="PF00989">
    <property type="entry name" value="PAS"/>
    <property type="match status" value="1"/>
</dbReference>
<dbReference type="InterPro" id="IPR003661">
    <property type="entry name" value="HisK_dim/P_dom"/>
</dbReference>
<dbReference type="Pfam" id="PF01590">
    <property type="entry name" value="GAF"/>
    <property type="match status" value="1"/>
</dbReference>
<dbReference type="Gene3D" id="3.30.565.10">
    <property type="entry name" value="Histidine kinase-like ATPase, C-terminal domain"/>
    <property type="match status" value="1"/>
</dbReference>
<keyword evidence="8" id="KW-0902">Two-component regulatory system</keyword>
<accession>E8V774</accession>
<dbReference type="EMBL" id="CP002467">
    <property type="protein sequence ID" value="ADV82787.1"/>
    <property type="molecule type" value="Genomic_DNA"/>
</dbReference>
<dbReference type="Gene3D" id="1.10.287.130">
    <property type="match status" value="1"/>
</dbReference>
<feature type="transmembrane region" description="Helical" evidence="9">
    <location>
        <begin position="354"/>
        <end position="376"/>
    </location>
</feature>
<dbReference type="InterPro" id="IPR004358">
    <property type="entry name" value="Sig_transdc_His_kin-like_C"/>
</dbReference>
<dbReference type="GO" id="GO:0006355">
    <property type="term" value="P:regulation of DNA-templated transcription"/>
    <property type="evidence" value="ECO:0007669"/>
    <property type="project" value="InterPro"/>
</dbReference>
<dbReference type="SUPFAM" id="SSF47384">
    <property type="entry name" value="Homodimeric domain of signal transducing histidine kinase"/>
    <property type="match status" value="1"/>
</dbReference>
<keyword evidence="3" id="KW-0597">Phosphoprotein</keyword>
<dbReference type="SMART" id="SM00065">
    <property type="entry name" value="GAF"/>
    <property type="match status" value="1"/>
</dbReference>
<evidence type="ECO:0000256" key="7">
    <source>
        <dbReference type="ARBA" id="ARBA00022840"/>
    </source>
</evidence>
<dbReference type="PROSITE" id="PS50109">
    <property type="entry name" value="HIS_KIN"/>
    <property type="match status" value="1"/>
</dbReference>
<dbReference type="EC" id="2.7.13.3" evidence="2"/>
<dbReference type="CDD" id="cd00082">
    <property type="entry name" value="HisKA"/>
    <property type="match status" value="1"/>
</dbReference>
<evidence type="ECO:0000313" key="13">
    <source>
        <dbReference type="Proteomes" id="UP000006844"/>
    </source>
</evidence>
<evidence type="ECO:0000256" key="2">
    <source>
        <dbReference type="ARBA" id="ARBA00012438"/>
    </source>
</evidence>
<dbReference type="HOGENOM" id="CLU_303450_0_0_0"/>
<evidence type="ECO:0000313" key="12">
    <source>
        <dbReference type="EMBL" id="ADV82787.1"/>
    </source>
</evidence>
<dbReference type="InterPro" id="IPR036890">
    <property type="entry name" value="HATPase_C_sf"/>
</dbReference>
<dbReference type="InterPro" id="IPR003018">
    <property type="entry name" value="GAF"/>
</dbReference>
<keyword evidence="5" id="KW-0547">Nucleotide-binding</keyword>
<dbReference type="STRING" id="401053.AciPR4_1983"/>
<dbReference type="InterPro" id="IPR005467">
    <property type="entry name" value="His_kinase_dom"/>
</dbReference>
<feature type="transmembrane region" description="Helical" evidence="9">
    <location>
        <begin position="294"/>
        <end position="311"/>
    </location>
</feature>
<dbReference type="SUPFAM" id="SSF55874">
    <property type="entry name" value="ATPase domain of HSP90 chaperone/DNA topoisomerase II/histidine kinase"/>
    <property type="match status" value="1"/>
</dbReference>
<dbReference type="PANTHER" id="PTHR43065">
    <property type="entry name" value="SENSOR HISTIDINE KINASE"/>
    <property type="match status" value="1"/>
</dbReference>
<keyword evidence="9" id="KW-0812">Transmembrane</keyword>
<dbReference type="KEGG" id="tsa:AciPR4_1983"/>
<dbReference type="InterPro" id="IPR000014">
    <property type="entry name" value="PAS"/>
</dbReference>
<feature type="transmembrane region" description="Helical" evidence="9">
    <location>
        <begin position="186"/>
        <end position="207"/>
    </location>
</feature>
<keyword evidence="4" id="KW-0808">Transferase</keyword>
<dbReference type="Pfam" id="PF02518">
    <property type="entry name" value="HATPase_c"/>
    <property type="match status" value="1"/>
</dbReference>
<evidence type="ECO:0000256" key="1">
    <source>
        <dbReference type="ARBA" id="ARBA00000085"/>
    </source>
</evidence>
<dbReference type="CDD" id="cd00130">
    <property type="entry name" value="PAS"/>
    <property type="match status" value="1"/>
</dbReference>
<dbReference type="SUPFAM" id="SSF55785">
    <property type="entry name" value="PYP-like sensor domain (PAS domain)"/>
    <property type="match status" value="1"/>
</dbReference>
<dbReference type="eggNOG" id="COG4191">
    <property type="taxonomic scope" value="Bacteria"/>
</dbReference>
<sequence length="985" mass="108561">MEKSYQTRILAVALALATLAVCILAGLNFSREGDFDMPTDGVLWSETANGLVALHVPADSPAQRAGIREDDVLVAANDHPTPRLAQLERQIFHTGSWGHATYSIVRRVRGSAVPARLDAQVILEPTDRSINQGLRLIALVYLLIGLYVLFRRWTAPKATHFYIFCLTSCVLYACKSSGQFDGLDWTFYWGNIVAGALQPALFLHFAVTFGEGISKLRRTVVSTALYLPGLLIAALQVVAIEVFSATENLRHRLDEIGIGYLALYYVIAAVVFYMRYRRSDQPLERQQLKWLSRGTLLSVIPFTLFYVIPYLSELPVPSPVLKAAGLTLVFLPLTFAWAIVRYRLMDTDLIFKRGVTYTLATAALVGVYFAVVGLSAEIAHTRLPSLKIWGLVAVIVATALIFDPIKTAIQGRLDRVFDRKRYDYRETLIEFSRGLSSETDLAALAQSIVERLSQTLLVARVAVFLAPVGEDSQGPQLAAAHGLTPGEIARILENAPNAGFLRFDAEHHHEENGHIFLEKPEDARTLVEKDRSLAATLDMHYFLPCRVADRRTGRARAIAVIGLGRTQDDDFLSSEDMEFLESLAGYIGIAIQNAQLFRSLETKITEFERLKEFNENIVESIKVGIFTLDLEDRIESWNAEMEVMYALSRGEALGRSITEVFPASFVEAFERSKTESGTHHLSKVRLQMLAGETRTANIAIAPLLTRDFVSVGRIVLVDDITGRVELEAQLTQAEKLSSIGLLAAGVAHEVNTPLAVISSYTQMLRKQTSDDPRLSMVLDKITQQTFRASEIVNGLLNFSRKTSSEFVPVDMNAVLKETVALLEHQFRTAKVTVQADLAATLPCVDGSQGKLQQVVLNLMLNAKDAMADSTTPHLTVATRATDTHVLLSISDKGSGIDPAHLHKIYDPFFTTKNAPREGQHKGTGLGLAVSYGIVQEHGGKIRVDSAVGQGTTFHLEFPISGLQQTVDASSRGYAGEQQTEKIAHA</sequence>
<evidence type="ECO:0000256" key="4">
    <source>
        <dbReference type="ARBA" id="ARBA00022679"/>
    </source>
</evidence>
<dbReference type="Gene3D" id="3.30.450.40">
    <property type="match status" value="1"/>
</dbReference>
<dbReference type="Gene3D" id="2.30.42.10">
    <property type="match status" value="1"/>
</dbReference>
<evidence type="ECO:0000256" key="8">
    <source>
        <dbReference type="ARBA" id="ARBA00023012"/>
    </source>
</evidence>
<dbReference type="PRINTS" id="PR00344">
    <property type="entry name" value="BCTRLSENSOR"/>
</dbReference>
<dbReference type="SUPFAM" id="SSF50156">
    <property type="entry name" value="PDZ domain-like"/>
    <property type="match status" value="1"/>
</dbReference>
<keyword evidence="13" id="KW-1185">Reference proteome</keyword>
<dbReference type="InterPro" id="IPR035965">
    <property type="entry name" value="PAS-like_dom_sf"/>
</dbReference>
<evidence type="ECO:0000259" key="10">
    <source>
        <dbReference type="PROSITE" id="PS50109"/>
    </source>
</evidence>
<feature type="transmembrane region" description="Helical" evidence="9">
    <location>
        <begin position="256"/>
        <end position="274"/>
    </location>
</feature>
<protein>
    <recommendedName>
        <fullName evidence="2">histidine kinase</fullName>
        <ecNumber evidence="2">2.7.13.3</ecNumber>
    </recommendedName>
</protein>
<dbReference type="SUPFAM" id="SSF55781">
    <property type="entry name" value="GAF domain-like"/>
    <property type="match status" value="1"/>
</dbReference>
<proteinExistence type="predicted"/>
<dbReference type="Pfam" id="PF00512">
    <property type="entry name" value="HisKA"/>
    <property type="match status" value="1"/>
</dbReference>
<organism evidence="12 13">
    <name type="scientific">Terriglobus saanensis (strain ATCC BAA-1853 / DSM 23119 / SP1PR4)</name>
    <dbReference type="NCBI Taxonomy" id="401053"/>
    <lineage>
        <taxon>Bacteria</taxon>
        <taxon>Pseudomonadati</taxon>
        <taxon>Acidobacteriota</taxon>
        <taxon>Terriglobia</taxon>
        <taxon>Terriglobales</taxon>
        <taxon>Acidobacteriaceae</taxon>
        <taxon>Terriglobus</taxon>
    </lineage>
</organism>
<dbReference type="PROSITE" id="PS50112">
    <property type="entry name" value="PAS"/>
    <property type="match status" value="1"/>
</dbReference>
<evidence type="ECO:0000256" key="3">
    <source>
        <dbReference type="ARBA" id="ARBA00022553"/>
    </source>
</evidence>
<keyword evidence="7" id="KW-0067">ATP-binding</keyword>
<dbReference type="AlphaFoldDB" id="E8V774"/>
<name>E8V774_TERSS</name>
<dbReference type="RefSeq" id="WP_013568520.1">
    <property type="nucleotide sequence ID" value="NC_014963.1"/>
</dbReference>
<dbReference type="SMART" id="SM00388">
    <property type="entry name" value="HisKA"/>
    <property type="match status" value="1"/>
</dbReference>
<comment type="catalytic activity">
    <reaction evidence="1">
        <text>ATP + protein L-histidine = ADP + protein N-phospho-L-histidine.</text>
        <dbReference type="EC" id="2.7.13.3"/>
    </reaction>
</comment>
<dbReference type="NCBIfam" id="TIGR00229">
    <property type="entry name" value="sensory_box"/>
    <property type="match status" value="1"/>
</dbReference>
<feature type="transmembrane region" description="Helical" evidence="9">
    <location>
        <begin position="133"/>
        <end position="150"/>
    </location>
</feature>
<evidence type="ECO:0000256" key="5">
    <source>
        <dbReference type="ARBA" id="ARBA00022741"/>
    </source>
</evidence>
<dbReference type="PANTHER" id="PTHR43065:SF42">
    <property type="entry name" value="TWO-COMPONENT SENSOR PPRA"/>
    <property type="match status" value="1"/>
</dbReference>
<evidence type="ECO:0000256" key="9">
    <source>
        <dbReference type="SAM" id="Phobius"/>
    </source>
</evidence>
<dbReference type="InterPro" id="IPR029016">
    <property type="entry name" value="GAF-like_dom_sf"/>
</dbReference>
<keyword evidence="9" id="KW-1133">Transmembrane helix</keyword>
<dbReference type="InterPro" id="IPR036097">
    <property type="entry name" value="HisK_dim/P_sf"/>
</dbReference>
<keyword evidence="9" id="KW-0472">Membrane</keyword>
<feature type="transmembrane region" description="Helical" evidence="9">
    <location>
        <begin position="219"/>
        <end position="244"/>
    </location>
</feature>
<dbReference type="Gene3D" id="3.30.450.20">
    <property type="entry name" value="PAS domain"/>
    <property type="match status" value="1"/>
</dbReference>
<gene>
    <name evidence="12" type="ordered locus">AciPR4_1983</name>
</gene>
<dbReference type="Proteomes" id="UP000006844">
    <property type="component" value="Chromosome"/>
</dbReference>
<dbReference type="InterPro" id="IPR036034">
    <property type="entry name" value="PDZ_sf"/>
</dbReference>
<dbReference type="OrthoDB" id="9784397at2"/>
<reference evidence="12 13" key="1">
    <citation type="journal article" date="2012" name="Stand. Genomic Sci.">
        <title>Complete genome sequence of Terriglobus saanensis type strain SP1PR4(T), an Acidobacteria from tundra soil.</title>
        <authorList>
            <person name="Rawat S.R."/>
            <person name="Mannisto M.K."/>
            <person name="Starovoytov V."/>
            <person name="Goodwin L."/>
            <person name="Nolan M."/>
            <person name="Hauser L."/>
            <person name="Land M."/>
            <person name="Davenport K.W."/>
            <person name="Woyke T."/>
            <person name="Haggblom M.M."/>
        </authorList>
    </citation>
    <scope>NUCLEOTIDE SEQUENCE</scope>
    <source>
        <strain evidence="13">ATCC BAA-1853 / DSM 23119 / SP1PR4</strain>
    </source>
</reference>
<dbReference type="InterPro" id="IPR013767">
    <property type="entry name" value="PAS_fold"/>
</dbReference>
<feature type="transmembrane region" description="Helical" evidence="9">
    <location>
        <begin position="162"/>
        <end position="180"/>
    </location>
</feature>